<accession>A0A0L8HBN0</accession>
<reference evidence="1" key="1">
    <citation type="submission" date="2015-07" db="EMBL/GenBank/DDBJ databases">
        <title>MeaNS - Measles Nucleotide Surveillance Program.</title>
        <authorList>
            <person name="Tran T."/>
            <person name="Druce J."/>
        </authorList>
    </citation>
    <scope>NUCLEOTIDE SEQUENCE</scope>
    <source>
        <strain evidence="1">UCB-OBI-ISO-001</strain>
        <tissue evidence="1">Gonad</tissue>
    </source>
</reference>
<protein>
    <submittedName>
        <fullName evidence="1">Uncharacterized protein</fullName>
    </submittedName>
</protein>
<dbReference type="AlphaFoldDB" id="A0A0L8HBN0"/>
<proteinExistence type="predicted"/>
<gene>
    <name evidence="1" type="ORF">OCBIM_22018085mg</name>
</gene>
<organism evidence="1">
    <name type="scientific">Octopus bimaculoides</name>
    <name type="common">California two-spotted octopus</name>
    <dbReference type="NCBI Taxonomy" id="37653"/>
    <lineage>
        <taxon>Eukaryota</taxon>
        <taxon>Metazoa</taxon>
        <taxon>Spiralia</taxon>
        <taxon>Lophotrochozoa</taxon>
        <taxon>Mollusca</taxon>
        <taxon>Cephalopoda</taxon>
        <taxon>Coleoidea</taxon>
        <taxon>Octopodiformes</taxon>
        <taxon>Octopoda</taxon>
        <taxon>Incirrata</taxon>
        <taxon>Octopodidae</taxon>
        <taxon>Octopus</taxon>
    </lineage>
</organism>
<name>A0A0L8HBN0_OCTBM</name>
<sequence>MLKEGFKTTLQNIYNNVRNFWDLGLRHNTGEVRPCFNGVCNKGKMVLQHCIGQPHDVLQLLSLLYKVWVDMTCPSKAMYDDSLNAVGFNLFKNY</sequence>
<dbReference type="EMBL" id="KQ418571">
    <property type="protein sequence ID" value="KOF86676.1"/>
    <property type="molecule type" value="Genomic_DNA"/>
</dbReference>
<evidence type="ECO:0000313" key="1">
    <source>
        <dbReference type="EMBL" id="KOF86676.1"/>
    </source>
</evidence>